<dbReference type="SUPFAM" id="SSF53448">
    <property type="entry name" value="Nucleotide-diphospho-sugar transferases"/>
    <property type="match status" value="1"/>
</dbReference>
<accession>A0AAJ0LKW8</accession>
<evidence type="ECO:0000313" key="3">
    <source>
        <dbReference type="EMBL" id="KTT16774.1"/>
    </source>
</evidence>
<reference evidence="2 5" key="2">
    <citation type="submission" date="2017-02" db="EMBL/GenBank/DDBJ databases">
        <authorList>
            <person name="Guo L."/>
        </authorList>
    </citation>
    <scope>NUCLEOTIDE SEQUENCE [LARGE SCALE GENOMIC DNA]</scope>
    <source>
        <strain evidence="2 5">PRS09-11288</strain>
    </source>
</reference>
<dbReference type="EMBL" id="CP019952">
    <property type="protein sequence ID" value="AQW70754.1"/>
    <property type="molecule type" value="Genomic_DNA"/>
</dbReference>
<name>A0AAJ0LKW8_9PSED</name>
<keyword evidence="3" id="KW-0808">Transferase</keyword>
<reference evidence="3 4" key="1">
    <citation type="journal article" date="2016" name="Front. Microbiol.">
        <title>Genomic Resource of Rice Seed Associated Bacteria.</title>
        <authorList>
            <person name="Midha S."/>
            <person name="Bansal K."/>
            <person name="Sharma S."/>
            <person name="Kumar N."/>
            <person name="Patil P.P."/>
            <person name="Chaudhry V."/>
            <person name="Patil P.B."/>
        </authorList>
    </citation>
    <scope>NUCLEOTIDE SEQUENCE [LARGE SCALE GENOMIC DNA]</scope>
    <source>
        <strain evidence="3 4">NS96</strain>
    </source>
</reference>
<dbReference type="Pfam" id="PF20178">
    <property type="entry name" value="ToxA_N"/>
    <property type="match status" value="1"/>
</dbReference>
<dbReference type="AlphaFoldDB" id="A0AAJ0LKW8"/>
<evidence type="ECO:0000313" key="4">
    <source>
        <dbReference type="Proteomes" id="UP000071644"/>
    </source>
</evidence>
<dbReference type="GO" id="GO:0016757">
    <property type="term" value="F:glycosyltransferase activity"/>
    <property type="evidence" value="ECO:0007669"/>
    <property type="project" value="UniProtKB-KW"/>
</dbReference>
<dbReference type="Proteomes" id="UP000191010">
    <property type="component" value="Chromosome"/>
</dbReference>
<organism evidence="3 4">
    <name type="scientific">Pseudomonas parafulva</name>
    <dbReference type="NCBI Taxonomy" id="157782"/>
    <lineage>
        <taxon>Bacteria</taxon>
        <taxon>Pseudomonadati</taxon>
        <taxon>Pseudomonadota</taxon>
        <taxon>Gammaproteobacteria</taxon>
        <taxon>Pseudomonadales</taxon>
        <taxon>Pseudomonadaceae</taxon>
        <taxon>Pseudomonas</taxon>
    </lineage>
</organism>
<protein>
    <submittedName>
        <fullName evidence="3">Mannosyltransferase</fullName>
    </submittedName>
</protein>
<dbReference type="InterPro" id="IPR029044">
    <property type="entry name" value="Nucleotide-diphossugar_trans"/>
</dbReference>
<evidence type="ECO:0000313" key="2">
    <source>
        <dbReference type="EMBL" id="AQW70754.1"/>
    </source>
</evidence>
<dbReference type="Pfam" id="PF04488">
    <property type="entry name" value="Gly_transf_sug"/>
    <property type="match status" value="1"/>
</dbReference>
<sequence>MADTRVNSVGLRYVRGHLQHIPRPDRQAASDIRDWACRQGHDLDPDQTDVVTLHYRGDQAVVVQRLSLTEAVLSNWQGENSKDLVGQLFPGGWAGHLPAHPLRIVERLPDLGPWAQGGAYSVFNGLFRRTEPRRYDITTHLPIDVEAMQRFVWELDFHARFVAMLDAYWHEASDSHRQALQIGFVAACNKQVQEGSLSEAGRQMLWEAAGLAPRADSLRIRALNVYGYAATDLIGIADQKRRKVLLYLPGNASPFHEFGSLGAMKDWVGEQCRDPEKRQALRRYFRLADTPDGLDFSGLDTALEGLGAYPAIHYRSPNRPGFTTDGPWPPKKYVYYKLKKYSPLIEGDLFTALTERQRKRSYADADFIITSDQAVTKAKWRGYLATSINLLAPLAIVMPALAPMLALAGVAQFGLGLDQAIDGKTLEDQAEGVSNTVFGLLNALPLASEAATRATELFSLKRVRFFTPVRLNDQLGYPLSPINPPHFAEPEIGAFFDNAIEPVQADDSPVARSVIRIPVSEEGPAELQTEVGGYNITVLYDSEHDAFITEQASNDLNPPYYQAMPGRRSLIRIDVTTRPVTDQMRSATLKGLGVDLPLPIEMPPVAQDTVHPIPKTISSLWVGNKVIAPELVDNLAANAERLSNSSFSYRLYLSKADPEAFETNRQLLGQRAPNLQVLPLEDQPFYARFSESPHFEQYRDAVNAPGANFSSASDILRYPMLHAQGGIYMDVDDTLLAHPEAPEDPARAAIEAVDLATTPDGFILGDPANNDTLGMHCHYNSNMIASHPGNPNLQAISEAMHARYQANGDFYQHRPTTDMPGFKAYARRLNHLTGPGVLNDVIDQHLPRLQRLRQLCNLQSLPQSKPLFLLAGKEAQIKSAVEHDLALNRVARVGNYHSWSKP</sequence>
<dbReference type="Gene3D" id="3.90.550.20">
    <property type="match status" value="1"/>
</dbReference>
<evidence type="ECO:0000259" key="1">
    <source>
        <dbReference type="Pfam" id="PF20178"/>
    </source>
</evidence>
<feature type="domain" description="Dermonecrotic toxin N-terminal" evidence="1">
    <location>
        <begin position="18"/>
        <end position="287"/>
    </location>
</feature>
<dbReference type="InterPro" id="IPR046673">
    <property type="entry name" value="ToxA_N"/>
</dbReference>
<proteinExistence type="predicted"/>
<dbReference type="RefSeq" id="WP_058639149.1">
    <property type="nucleotide sequence ID" value="NZ_CP019952.1"/>
</dbReference>
<dbReference type="EMBL" id="LDSN01000038">
    <property type="protein sequence ID" value="KTT16774.1"/>
    <property type="molecule type" value="Genomic_DNA"/>
</dbReference>
<gene>
    <name evidence="2" type="ORF">B2J77_14145</name>
    <name evidence="3" type="ORF">NS96R_14775</name>
</gene>
<dbReference type="InterPro" id="IPR007577">
    <property type="entry name" value="GlycoTrfase_DXD_sugar-bd_CS"/>
</dbReference>
<keyword evidence="5" id="KW-1185">Reference proteome</keyword>
<dbReference type="Proteomes" id="UP000071644">
    <property type="component" value="Unassembled WGS sequence"/>
</dbReference>
<evidence type="ECO:0000313" key="5">
    <source>
        <dbReference type="Proteomes" id="UP000191010"/>
    </source>
</evidence>
<keyword evidence="3" id="KW-0328">Glycosyltransferase</keyword>